<keyword evidence="3" id="KW-0378">Hydrolase</keyword>
<dbReference type="InterPro" id="IPR029045">
    <property type="entry name" value="ClpP/crotonase-like_dom_sf"/>
</dbReference>
<dbReference type="InterPro" id="IPR002142">
    <property type="entry name" value="Peptidase_S49"/>
</dbReference>
<dbReference type="InterPro" id="IPR047217">
    <property type="entry name" value="S49_SppA_67K_type_N"/>
</dbReference>
<reference evidence="6 7" key="1">
    <citation type="submission" date="2024-12" db="EMBL/GenBank/DDBJ databases">
        <title>The unique morphological basis and parallel evolutionary history of personate flowers in Penstemon.</title>
        <authorList>
            <person name="Depatie T.H."/>
            <person name="Wessinger C.A."/>
        </authorList>
    </citation>
    <scope>NUCLEOTIDE SEQUENCE [LARGE SCALE GENOMIC DNA]</scope>
    <source>
        <strain evidence="6">WTNN_2</strain>
        <tissue evidence="6">Leaf</tissue>
    </source>
</reference>
<evidence type="ECO:0000259" key="5">
    <source>
        <dbReference type="Pfam" id="PF01343"/>
    </source>
</evidence>
<dbReference type="CDD" id="cd07023">
    <property type="entry name" value="S49_Sppa_N_C"/>
    <property type="match status" value="1"/>
</dbReference>
<dbReference type="PANTHER" id="PTHR33209:SF1">
    <property type="entry name" value="PEPTIDASE S49 DOMAIN-CONTAINING PROTEIN"/>
    <property type="match status" value="1"/>
</dbReference>
<comment type="caution">
    <text evidence="6">The sequence shown here is derived from an EMBL/GenBank/DDBJ whole genome shotgun (WGS) entry which is preliminary data.</text>
</comment>
<comment type="similarity">
    <text evidence="1">Belongs to the peptidase S49 family.</text>
</comment>
<dbReference type="InterPro" id="IPR047272">
    <property type="entry name" value="S49_SppA_C"/>
</dbReference>
<dbReference type="AlphaFoldDB" id="A0ABD3SJQ1"/>
<evidence type="ECO:0000256" key="1">
    <source>
        <dbReference type="ARBA" id="ARBA00008683"/>
    </source>
</evidence>
<name>A0ABD3SJQ1_9LAMI</name>
<dbReference type="CDD" id="cd07018">
    <property type="entry name" value="S49_SppA_67K_type"/>
    <property type="match status" value="1"/>
</dbReference>
<evidence type="ECO:0000256" key="2">
    <source>
        <dbReference type="ARBA" id="ARBA00022670"/>
    </source>
</evidence>
<dbReference type="Gene3D" id="6.20.330.10">
    <property type="match status" value="1"/>
</dbReference>
<sequence>MAQLLHSPSFTSINMHTACSIKCRPSFSVQFSFTPLHTKKPTSILHNSGKFSTRAFDTESNEKLSDEYKGISGKVELADDNGSCTSAGGDDDKYPSGEFVYKKLDPWASFTVKLKMLFALPWERVKKGSVLTMKIQGEISDQLKGRFSSGLSLPQICENFIKAAYDPRISGIYLHIEPLNCGWGKVEEIRRHILDFKKSGKFIVGYVSACGEKEYYIGCACEELYAPPSAYFQLYGLTVQASFLGGVLEKVGIEPQVERIGKYKSGGDQLTRKSISNENREMLTALLDNIYGNWVDKISFAKGKKKEDIDNFINEGVYEVERLKDDGWITDVKYDDEVISLLKERLGISSSKNLPTVDYRKYRRIRRWTLGLTGSRDQIAIIRTSGSISRARGPLSASNSGIVAEEFIEKIRSVKGFAIPLRSKRYKAVVLRIDSPGGDALASDLQPLLKLVLARLHRKNHVVIMWREIKLLSASKPVIASMADVAASGGYYMAMAAQAIVAENLTLTGSIGVITGKFNLERLYDKIGFNKEIISRGRYAELTAAEQRPFRADEAELFAKSAASAYRSFRDKAASSRSMTVDKMEEVAQGRVWTGNDAASRGLVDAIGGLSRAVAIAKQKANLPLDEEVTLVELSRPSTSLPEILGGFSSSIVEADKTMKELLQVMASSDGIQARMDGIMIQQLDDSSYANLVFTLIKDCLSSL</sequence>
<dbReference type="PANTHER" id="PTHR33209">
    <property type="entry name" value="PROTEASE 4"/>
    <property type="match status" value="1"/>
</dbReference>
<evidence type="ECO:0000313" key="7">
    <source>
        <dbReference type="Proteomes" id="UP001634393"/>
    </source>
</evidence>
<keyword evidence="2" id="KW-0645">Protease</keyword>
<evidence type="ECO:0000256" key="3">
    <source>
        <dbReference type="ARBA" id="ARBA00022801"/>
    </source>
</evidence>
<dbReference type="Proteomes" id="UP001634393">
    <property type="component" value="Unassembled WGS sequence"/>
</dbReference>
<proteinExistence type="inferred from homology"/>
<dbReference type="Gene3D" id="3.90.226.10">
    <property type="entry name" value="2-enoyl-CoA Hydratase, Chain A, domain 1"/>
    <property type="match status" value="3"/>
</dbReference>
<evidence type="ECO:0000313" key="6">
    <source>
        <dbReference type="EMBL" id="KAL3824792.1"/>
    </source>
</evidence>
<keyword evidence="4" id="KW-0720">Serine protease</keyword>
<feature type="domain" description="Peptidase S49" evidence="5">
    <location>
        <begin position="196"/>
        <end position="347"/>
    </location>
</feature>
<organism evidence="6 7">
    <name type="scientific">Penstemon smallii</name>
    <dbReference type="NCBI Taxonomy" id="265156"/>
    <lineage>
        <taxon>Eukaryota</taxon>
        <taxon>Viridiplantae</taxon>
        <taxon>Streptophyta</taxon>
        <taxon>Embryophyta</taxon>
        <taxon>Tracheophyta</taxon>
        <taxon>Spermatophyta</taxon>
        <taxon>Magnoliopsida</taxon>
        <taxon>eudicotyledons</taxon>
        <taxon>Gunneridae</taxon>
        <taxon>Pentapetalae</taxon>
        <taxon>asterids</taxon>
        <taxon>lamiids</taxon>
        <taxon>Lamiales</taxon>
        <taxon>Plantaginaceae</taxon>
        <taxon>Cheloneae</taxon>
        <taxon>Penstemon</taxon>
    </lineage>
</organism>
<accession>A0ABD3SJQ1</accession>
<dbReference type="GO" id="GO:0008236">
    <property type="term" value="F:serine-type peptidase activity"/>
    <property type="evidence" value="ECO:0007669"/>
    <property type="project" value="UniProtKB-KW"/>
</dbReference>
<dbReference type="SUPFAM" id="SSF52096">
    <property type="entry name" value="ClpP/crotonase"/>
    <property type="match status" value="2"/>
</dbReference>
<evidence type="ECO:0000256" key="4">
    <source>
        <dbReference type="ARBA" id="ARBA00022825"/>
    </source>
</evidence>
<dbReference type="GO" id="GO:0006508">
    <property type="term" value="P:proteolysis"/>
    <property type="evidence" value="ECO:0007669"/>
    <property type="project" value="UniProtKB-KW"/>
</dbReference>
<keyword evidence="7" id="KW-1185">Reference proteome</keyword>
<gene>
    <name evidence="6" type="ORF">ACJIZ3_020821</name>
</gene>
<protein>
    <recommendedName>
        <fullName evidence="5">Peptidase S49 domain-containing protein</fullName>
    </recommendedName>
</protein>
<dbReference type="EMBL" id="JBJXBP010000006">
    <property type="protein sequence ID" value="KAL3824792.1"/>
    <property type="molecule type" value="Genomic_DNA"/>
</dbReference>
<dbReference type="Pfam" id="PF01343">
    <property type="entry name" value="Peptidase_S49"/>
    <property type="match status" value="2"/>
</dbReference>
<feature type="domain" description="Peptidase S49" evidence="5">
    <location>
        <begin position="472"/>
        <end position="623"/>
    </location>
</feature>